<dbReference type="PROSITE" id="PS51194">
    <property type="entry name" value="HELICASE_CTER"/>
    <property type="match status" value="1"/>
</dbReference>
<feature type="domain" description="Helicase C-terminal" evidence="6">
    <location>
        <begin position="293"/>
        <end position="460"/>
    </location>
</feature>
<accession>A0ABT2MRZ0</accession>
<name>A0ABT2MRZ0_9CYAN</name>
<evidence type="ECO:0000313" key="8">
    <source>
        <dbReference type="Proteomes" id="UP001525890"/>
    </source>
</evidence>
<dbReference type="Gene3D" id="3.40.50.300">
    <property type="entry name" value="P-loop containing nucleotide triphosphate hydrolases"/>
    <property type="match status" value="2"/>
</dbReference>
<feature type="domain" description="Helicase ATP-binding" evidence="5">
    <location>
        <begin position="35"/>
        <end position="209"/>
    </location>
</feature>
<dbReference type="Pfam" id="PF00271">
    <property type="entry name" value="Helicase_C"/>
    <property type="match status" value="1"/>
</dbReference>
<keyword evidence="2" id="KW-0378">Hydrolase</keyword>
<evidence type="ECO:0000256" key="1">
    <source>
        <dbReference type="ARBA" id="ARBA00022741"/>
    </source>
</evidence>
<evidence type="ECO:0000256" key="4">
    <source>
        <dbReference type="ARBA" id="ARBA00022840"/>
    </source>
</evidence>
<protein>
    <submittedName>
        <fullName evidence="7">DEAD/DEAH box helicase family protein</fullName>
    </submittedName>
</protein>
<dbReference type="InterPro" id="IPR027417">
    <property type="entry name" value="P-loop_NTPase"/>
</dbReference>
<keyword evidence="8" id="KW-1185">Reference proteome</keyword>
<keyword evidence="1" id="KW-0547">Nucleotide-binding</keyword>
<sequence length="474" mass="52745">MTAVQPIKGASLVTNATDPRFLNVELKQRQVDALNAWTSAGHCGILAMATGTGKTISGLACAASLESLDLIVIGAPTNEIVRQWVDELSTRTTFRPALTVTGKAEQWMEPLFRKLHLVNHRQFPRERLPIIIVGSYSELSKSRVENLIADAGGLPLRSLLIADEVHGTGAEVYRRILRSDFRYRLGLSATPIRPYDEEGSNLLLEYFGGVVYEFKLEEAIAAGILSEYDYHVYMARLTADEYFEYRELTVKIGRLLGRNQGEDPRGGGRSFAKGRSQMTQEEAFKQAQRLMIQRAQIVKAAEEKFSSFNQVIRDHPPRRGIIYCADIDQATRISAKLGQQGFRVARYSSIDGDRQPILAAFARGELDALVAVKCLDEGVDVPAANLAIILANDSSERQFIQRRGRILRIAPEKSIAKVVDFLVVPPLGDYPPELIAPEINRVKYFAHAARNRTSVITKLAPELAPYGLSYSDLW</sequence>
<dbReference type="SUPFAM" id="SSF52540">
    <property type="entry name" value="P-loop containing nucleoside triphosphate hydrolases"/>
    <property type="match status" value="1"/>
</dbReference>
<evidence type="ECO:0000313" key="7">
    <source>
        <dbReference type="EMBL" id="MCT7967292.1"/>
    </source>
</evidence>
<dbReference type="PANTHER" id="PTHR11274">
    <property type="entry name" value="RAD25/XP-B DNA REPAIR HELICASE"/>
    <property type="match status" value="1"/>
</dbReference>
<evidence type="ECO:0000259" key="5">
    <source>
        <dbReference type="PROSITE" id="PS51192"/>
    </source>
</evidence>
<dbReference type="Proteomes" id="UP001525890">
    <property type="component" value="Unassembled WGS sequence"/>
</dbReference>
<dbReference type="PANTHER" id="PTHR11274:SF0">
    <property type="entry name" value="GENERAL TRANSCRIPTION AND DNA REPAIR FACTOR IIH HELICASE SUBUNIT XPB"/>
    <property type="match status" value="1"/>
</dbReference>
<dbReference type="Pfam" id="PF04851">
    <property type="entry name" value="ResIII"/>
    <property type="match status" value="1"/>
</dbReference>
<proteinExistence type="predicted"/>
<dbReference type="SMART" id="SM00487">
    <property type="entry name" value="DEXDc"/>
    <property type="match status" value="1"/>
</dbReference>
<evidence type="ECO:0000259" key="6">
    <source>
        <dbReference type="PROSITE" id="PS51194"/>
    </source>
</evidence>
<keyword evidence="4" id="KW-0067">ATP-binding</keyword>
<organism evidence="7 8">
    <name type="scientific">Laspinema palackyanum D2a</name>
    <dbReference type="NCBI Taxonomy" id="2953684"/>
    <lineage>
        <taxon>Bacteria</taxon>
        <taxon>Bacillati</taxon>
        <taxon>Cyanobacteriota</taxon>
        <taxon>Cyanophyceae</taxon>
        <taxon>Oscillatoriophycideae</taxon>
        <taxon>Oscillatoriales</taxon>
        <taxon>Laspinemataceae</taxon>
        <taxon>Laspinema</taxon>
        <taxon>Laspinema palackyanum</taxon>
    </lineage>
</organism>
<reference evidence="7 8" key="1">
    <citation type="journal article" date="2022" name="Front. Microbiol.">
        <title>High genomic differentiation and limited gene flow indicate recent cryptic speciation within the genus Laspinema (cyanobacteria).</title>
        <authorList>
            <person name="Stanojkovic A."/>
            <person name="Skoupy S."/>
            <person name="Skaloud P."/>
            <person name="Dvorak P."/>
        </authorList>
    </citation>
    <scope>NUCLEOTIDE SEQUENCE [LARGE SCALE GENOMIC DNA]</scope>
    <source>
        <strain evidence="7 8">D2a</strain>
    </source>
</reference>
<dbReference type="PROSITE" id="PS51192">
    <property type="entry name" value="HELICASE_ATP_BIND_1"/>
    <property type="match status" value="1"/>
</dbReference>
<dbReference type="InterPro" id="IPR014001">
    <property type="entry name" value="Helicase_ATP-bd"/>
</dbReference>
<evidence type="ECO:0000256" key="2">
    <source>
        <dbReference type="ARBA" id="ARBA00022801"/>
    </source>
</evidence>
<dbReference type="EMBL" id="JAMXFF010000018">
    <property type="protein sequence ID" value="MCT7967292.1"/>
    <property type="molecule type" value="Genomic_DNA"/>
</dbReference>
<dbReference type="InterPro" id="IPR001650">
    <property type="entry name" value="Helicase_C-like"/>
</dbReference>
<dbReference type="GO" id="GO:0004386">
    <property type="term" value="F:helicase activity"/>
    <property type="evidence" value="ECO:0007669"/>
    <property type="project" value="UniProtKB-KW"/>
</dbReference>
<dbReference type="SMART" id="SM00490">
    <property type="entry name" value="HELICc"/>
    <property type="match status" value="1"/>
</dbReference>
<dbReference type="InterPro" id="IPR050615">
    <property type="entry name" value="ATP-dep_DNA_Helicase"/>
</dbReference>
<evidence type="ECO:0000256" key="3">
    <source>
        <dbReference type="ARBA" id="ARBA00022806"/>
    </source>
</evidence>
<keyword evidence="3 7" id="KW-0347">Helicase</keyword>
<comment type="caution">
    <text evidence="7">The sequence shown here is derived from an EMBL/GenBank/DDBJ whole genome shotgun (WGS) entry which is preliminary data.</text>
</comment>
<gene>
    <name evidence="7" type="ORF">NG799_13190</name>
</gene>
<dbReference type="RefSeq" id="WP_368006883.1">
    <property type="nucleotide sequence ID" value="NZ_JAMXFF010000018.1"/>
</dbReference>
<dbReference type="InterPro" id="IPR006935">
    <property type="entry name" value="Helicase/UvrB_N"/>
</dbReference>